<name>A0A9Q1QPG0_9CARY</name>
<feature type="region of interest" description="Disordered" evidence="1">
    <location>
        <begin position="204"/>
        <end position="227"/>
    </location>
</feature>
<accession>A0A9Q1QPG0</accession>
<dbReference type="AlphaFoldDB" id="A0A9Q1QPG0"/>
<protein>
    <submittedName>
        <fullName evidence="2">Uncharacterized protein</fullName>
    </submittedName>
</protein>
<evidence type="ECO:0000313" key="2">
    <source>
        <dbReference type="EMBL" id="KAJ8450358.1"/>
    </source>
</evidence>
<evidence type="ECO:0000256" key="1">
    <source>
        <dbReference type="SAM" id="MobiDB-lite"/>
    </source>
</evidence>
<gene>
    <name evidence="2" type="ORF">Cgig2_004815</name>
</gene>
<reference evidence="2" key="1">
    <citation type="submission" date="2022-04" db="EMBL/GenBank/DDBJ databases">
        <title>Carnegiea gigantea Genome sequencing and assembly v2.</title>
        <authorList>
            <person name="Copetti D."/>
            <person name="Sanderson M.J."/>
            <person name="Burquez A."/>
            <person name="Wojciechowski M.F."/>
        </authorList>
    </citation>
    <scope>NUCLEOTIDE SEQUENCE</scope>
    <source>
        <strain evidence="2">SGP5-SGP5p</strain>
        <tissue evidence="2">Aerial part</tissue>
    </source>
</reference>
<organism evidence="2 3">
    <name type="scientific">Carnegiea gigantea</name>
    <dbReference type="NCBI Taxonomy" id="171969"/>
    <lineage>
        <taxon>Eukaryota</taxon>
        <taxon>Viridiplantae</taxon>
        <taxon>Streptophyta</taxon>
        <taxon>Embryophyta</taxon>
        <taxon>Tracheophyta</taxon>
        <taxon>Spermatophyta</taxon>
        <taxon>Magnoliopsida</taxon>
        <taxon>eudicotyledons</taxon>
        <taxon>Gunneridae</taxon>
        <taxon>Pentapetalae</taxon>
        <taxon>Caryophyllales</taxon>
        <taxon>Cactineae</taxon>
        <taxon>Cactaceae</taxon>
        <taxon>Cactoideae</taxon>
        <taxon>Echinocereeae</taxon>
        <taxon>Carnegiea</taxon>
    </lineage>
</organism>
<dbReference type="Proteomes" id="UP001153076">
    <property type="component" value="Unassembled WGS sequence"/>
</dbReference>
<proteinExistence type="predicted"/>
<evidence type="ECO:0000313" key="3">
    <source>
        <dbReference type="Proteomes" id="UP001153076"/>
    </source>
</evidence>
<feature type="region of interest" description="Disordered" evidence="1">
    <location>
        <begin position="1"/>
        <end position="39"/>
    </location>
</feature>
<dbReference type="EMBL" id="JAKOGI010000016">
    <property type="protein sequence ID" value="KAJ8450358.1"/>
    <property type="molecule type" value="Genomic_DNA"/>
</dbReference>
<feature type="compositionally biased region" description="Low complexity" evidence="1">
    <location>
        <begin position="1"/>
        <end position="19"/>
    </location>
</feature>
<comment type="caution">
    <text evidence="2">The sequence shown here is derived from an EMBL/GenBank/DDBJ whole genome shotgun (WGS) entry which is preliminary data.</text>
</comment>
<keyword evidence="3" id="KW-1185">Reference proteome</keyword>
<sequence>MLITALSPNSPLSLNSSSNGNVDHQDNVPSPPNPTQPGITTVLDGSGCNLTGQSDPTCPDSYSDILKFGVGGHGSAKMCPLLNQNSVINFDKVTLQGSFPSFNTPRQPNTSTLNPMASNVILTSVQEQEQSFQDQTIPQPVHTPNPGSVIPDGIILANLTAILPTDDPSLVPDPLDAINEDMLDDMEAKNNADLYLNLHNLEDIEMSSDSTKKKRSEDGEEATSQAT</sequence>